<dbReference type="PROSITE" id="PS51186">
    <property type="entry name" value="GNAT"/>
    <property type="match status" value="1"/>
</dbReference>
<protein>
    <submittedName>
        <fullName evidence="4">GNAT family N-acetyltransferase</fullName>
    </submittedName>
</protein>
<keyword evidence="2" id="KW-0012">Acyltransferase</keyword>
<comment type="caution">
    <text evidence="4">The sequence shown here is derived from an EMBL/GenBank/DDBJ whole genome shotgun (WGS) entry which is preliminary data.</text>
</comment>
<dbReference type="SUPFAM" id="SSF55729">
    <property type="entry name" value="Acyl-CoA N-acyltransferases (Nat)"/>
    <property type="match status" value="1"/>
</dbReference>
<dbReference type="CDD" id="cd04301">
    <property type="entry name" value="NAT_SF"/>
    <property type="match status" value="1"/>
</dbReference>
<evidence type="ECO:0000256" key="1">
    <source>
        <dbReference type="ARBA" id="ARBA00022679"/>
    </source>
</evidence>
<dbReference type="InterPro" id="IPR000182">
    <property type="entry name" value="GNAT_dom"/>
</dbReference>
<evidence type="ECO:0000256" key="2">
    <source>
        <dbReference type="ARBA" id="ARBA00023315"/>
    </source>
</evidence>
<dbReference type="Gene3D" id="3.40.630.30">
    <property type="match status" value="1"/>
</dbReference>
<dbReference type="InterPro" id="IPR050832">
    <property type="entry name" value="Bact_Acetyltransf"/>
</dbReference>
<dbReference type="PANTHER" id="PTHR43877:SF2">
    <property type="entry name" value="AMINOALKYLPHOSPHONATE N-ACETYLTRANSFERASE-RELATED"/>
    <property type="match status" value="1"/>
</dbReference>
<reference evidence="4" key="1">
    <citation type="submission" date="2022-05" db="EMBL/GenBank/DDBJ databases">
        <title>Description of a novel species of Leclercia; Leclercia tamurae and the Proposal for a Novel Genus Silvania gen. nov. Containing Two Novel Species Silvania hatchlandensis sp. nov. and Silvania confinis sp. nov. Isolated from the Rhizosphere of Oak.</title>
        <authorList>
            <person name="Maddock D.W."/>
            <person name="Brady C.L."/>
            <person name="Denman S."/>
            <person name="Arnold D."/>
        </authorList>
    </citation>
    <scope>NUCLEOTIDE SEQUENCE</scope>
    <source>
        <strain evidence="4">H6S3</strain>
    </source>
</reference>
<evidence type="ECO:0000313" key="4">
    <source>
        <dbReference type="EMBL" id="MCU6678273.1"/>
    </source>
</evidence>
<dbReference type="InterPro" id="IPR016181">
    <property type="entry name" value="Acyl_CoA_acyltransferase"/>
</dbReference>
<feature type="domain" description="N-acetyltransferase" evidence="3">
    <location>
        <begin position="2"/>
        <end position="150"/>
    </location>
</feature>
<name>A0ABT2RBV2_9ENTR</name>
<keyword evidence="1" id="KW-0808">Transferase</keyword>
<dbReference type="Proteomes" id="UP001062027">
    <property type="component" value="Unassembled WGS sequence"/>
</dbReference>
<dbReference type="RefSeq" id="WP_262662649.1">
    <property type="nucleotide sequence ID" value="NZ_JAMHKS010000072.1"/>
</dbReference>
<sequence>MITIEKSSPTSADSQALIEQLSAELAAITGDSGKTHFNPQDVSGARAVWAVAKDENNYPVGCGALRPLSDTTAELKRMFSSRAYPGTGAALLAWLEEAARTMGYSELWLETRKINTRAVQFYLKHGYRQIDNYGPYVGREEAICLAKRLPDQA</sequence>
<evidence type="ECO:0000313" key="5">
    <source>
        <dbReference type="Proteomes" id="UP001062027"/>
    </source>
</evidence>
<keyword evidence="5" id="KW-1185">Reference proteome</keyword>
<accession>A0ABT2RBV2</accession>
<organism evidence="4 5">
    <name type="scientific">Leclercia tamurae</name>
    <dbReference type="NCBI Taxonomy" id="2926467"/>
    <lineage>
        <taxon>Bacteria</taxon>
        <taxon>Pseudomonadati</taxon>
        <taxon>Pseudomonadota</taxon>
        <taxon>Gammaproteobacteria</taxon>
        <taxon>Enterobacterales</taxon>
        <taxon>Enterobacteriaceae</taxon>
        <taxon>Leclercia</taxon>
    </lineage>
</organism>
<gene>
    <name evidence="4" type="ORF">M8318_11380</name>
</gene>
<proteinExistence type="predicted"/>
<dbReference type="PANTHER" id="PTHR43877">
    <property type="entry name" value="AMINOALKYLPHOSPHONATE N-ACETYLTRANSFERASE-RELATED-RELATED"/>
    <property type="match status" value="1"/>
</dbReference>
<dbReference type="EMBL" id="JAMHKS010000072">
    <property type="protein sequence ID" value="MCU6678273.1"/>
    <property type="molecule type" value="Genomic_DNA"/>
</dbReference>
<dbReference type="Pfam" id="PF00583">
    <property type="entry name" value="Acetyltransf_1"/>
    <property type="match status" value="1"/>
</dbReference>
<evidence type="ECO:0000259" key="3">
    <source>
        <dbReference type="PROSITE" id="PS51186"/>
    </source>
</evidence>